<reference evidence="3 4" key="1">
    <citation type="submission" date="2019-12" db="EMBL/GenBank/DDBJ databases">
        <authorList>
            <person name="Floudas D."/>
            <person name="Bentzer J."/>
            <person name="Ahren D."/>
            <person name="Johansson T."/>
            <person name="Persson P."/>
            <person name="Tunlid A."/>
        </authorList>
    </citation>
    <scope>NUCLEOTIDE SEQUENCE [LARGE SCALE GENOMIC DNA]</scope>
    <source>
        <strain evidence="3 4">CBS 102.39</strain>
    </source>
</reference>
<feature type="region of interest" description="Disordered" evidence="2">
    <location>
        <begin position="79"/>
        <end position="107"/>
    </location>
</feature>
<evidence type="ECO:0000256" key="2">
    <source>
        <dbReference type="SAM" id="MobiDB-lite"/>
    </source>
</evidence>
<evidence type="ECO:0000313" key="4">
    <source>
        <dbReference type="Proteomes" id="UP000521872"/>
    </source>
</evidence>
<dbReference type="EMBL" id="JAACJL010000057">
    <property type="protein sequence ID" value="KAF4612203.1"/>
    <property type="molecule type" value="Genomic_DNA"/>
</dbReference>
<accession>A0A8H4QJR5</accession>
<feature type="compositionally biased region" description="Polar residues" evidence="2">
    <location>
        <begin position="1"/>
        <end position="18"/>
    </location>
</feature>
<evidence type="ECO:0000256" key="1">
    <source>
        <dbReference type="SAM" id="Coils"/>
    </source>
</evidence>
<name>A0A8H4QJR5_9AGAR</name>
<organism evidence="3 4">
    <name type="scientific">Agrocybe pediades</name>
    <dbReference type="NCBI Taxonomy" id="84607"/>
    <lineage>
        <taxon>Eukaryota</taxon>
        <taxon>Fungi</taxon>
        <taxon>Dikarya</taxon>
        <taxon>Basidiomycota</taxon>
        <taxon>Agaricomycotina</taxon>
        <taxon>Agaricomycetes</taxon>
        <taxon>Agaricomycetidae</taxon>
        <taxon>Agaricales</taxon>
        <taxon>Agaricineae</taxon>
        <taxon>Strophariaceae</taxon>
        <taxon>Agrocybe</taxon>
    </lineage>
</organism>
<feature type="compositionally biased region" description="Basic residues" evidence="2">
    <location>
        <begin position="35"/>
        <end position="51"/>
    </location>
</feature>
<protein>
    <submittedName>
        <fullName evidence="3">Uncharacterized protein</fullName>
    </submittedName>
</protein>
<keyword evidence="4" id="KW-1185">Reference proteome</keyword>
<feature type="region of interest" description="Disordered" evidence="2">
    <location>
        <begin position="1"/>
        <end position="62"/>
    </location>
</feature>
<dbReference type="AlphaFoldDB" id="A0A8H4QJR5"/>
<gene>
    <name evidence="3" type="ORF">D9613_004103</name>
</gene>
<sequence length="294" mass="33860">MAPRYNNSAPSTPRTPNRQKARPSPFTARITPKSHIQHSPRVRGTPRRGGKRLQNDEDSCWGDVSEATGACVWDVEKTPRTRHNRRARGRETSDSGSTLHEPQAKRVRQLQERIDAMQDDLQRKEAAALEAQRQAEKERDLRWAAEEASRQAQIHNEERLRAWRQERERQKKEAERQQARIAVAQEGRRIQEMLRLQQFAQLEEWDRRLRLEDAALQEQKAAAAAQQRQRLEQHVLHSANSLQVDESMYSIVSDASMYTAASDLSMCTFVPDDATMYSACSEMSTCTIVPERSM</sequence>
<comment type="caution">
    <text evidence="3">The sequence shown here is derived from an EMBL/GenBank/DDBJ whole genome shotgun (WGS) entry which is preliminary data.</text>
</comment>
<proteinExistence type="predicted"/>
<dbReference type="Proteomes" id="UP000521872">
    <property type="component" value="Unassembled WGS sequence"/>
</dbReference>
<evidence type="ECO:0000313" key="3">
    <source>
        <dbReference type="EMBL" id="KAF4612203.1"/>
    </source>
</evidence>
<feature type="coiled-coil region" evidence="1">
    <location>
        <begin position="107"/>
        <end position="187"/>
    </location>
</feature>
<keyword evidence="1" id="KW-0175">Coiled coil</keyword>